<dbReference type="InterPro" id="IPR045584">
    <property type="entry name" value="Pilin-like"/>
</dbReference>
<keyword evidence="7" id="KW-1133">Transmembrane helix</keyword>
<evidence type="ECO:0000256" key="9">
    <source>
        <dbReference type="ARBA" id="ARBA00025772"/>
    </source>
</evidence>
<name>A0ABN8DFD8_9VIBR</name>
<evidence type="ECO:0000256" key="4">
    <source>
        <dbReference type="ARBA" id="ARBA00022481"/>
    </source>
</evidence>
<gene>
    <name evidence="12" type="ORF">VHP8226_00598</name>
</gene>
<evidence type="ECO:0000256" key="6">
    <source>
        <dbReference type="ARBA" id="ARBA00022692"/>
    </source>
</evidence>
<keyword evidence="5" id="KW-0997">Cell inner membrane</keyword>
<evidence type="ECO:0000313" key="13">
    <source>
        <dbReference type="Proteomes" id="UP000838160"/>
    </source>
</evidence>
<dbReference type="InterPro" id="IPR012902">
    <property type="entry name" value="N_methyl_site"/>
</dbReference>
<dbReference type="Proteomes" id="UP000838160">
    <property type="component" value="Unassembled WGS sequence"/>
</dbReference>
<comment type="subcellular location">
    <subcellularLocation>
        <location evidence="1">Cell inner membrane</location>
        <topology evidence="1">Single-pass membrane protein</topology>
    </subcellularLocation>
</comment>
<evidence type="ECO:0000256" key="1">
    <source>
        <dbReference type="ARBA" id="ARBA00004377"/>
    </source>
</evidence>
<dbReference type="NCBIfam" id="TIGR02532">
    <property type="entry name" value="IV_pilin_GFxxxE"/>
    <property type="match status" value="1"/>
</dbReference>
<keyword evidence="6" id="KW-0812">Transmembrane</keyword>
<dbReference type="Pfam" id="PF07963">
    <property type="entry name" value="N_methyl"/>
    <property type="match status" value="1"/>
</dbReference>
<reference evidence="12" key="1">
    <citation type="submission" date="2021-12" db="EMBL/GenBank/DDBJ databases">
        <authorList>
            <person name="Rodrigo-Torres L."/>
            <person name="Arahal R. D."/>
            <person name="Lucena T."/>
        </authorList>
    </citation>
    <scope>NUCLEOTIDE SEQUENCE</scope>
    <source>
        <strain evidence="12">CECT 8226</strain>
    </source>
</reference>
<evidence type="ECO:0000256" key="3">
    <source>
        <dbReference type="ARBA" id="ARBA00022475"/>
    </source>
</evidence>
<keyword evidence="4" id="KW-0488">Methylation</keyword>
<dbReference type="SUPFAM" id="SSF54523">
    <property type="entry name" value="Pili subunits"/>
    <property type="match status" value="1"/>
</dbReference>
<dbReference type="Gene3D" id="3.30.700.10">
    <property type="entry name" value="Glycoprotein, Type 4 Pilin"/>
    <property type="match status" value="1"/>
</dbReference>
<accession>A0ABN8DFD8</accession>
<proteinExistence type="inferred from homology"/>
<comment type="caution">
    <text evidence="12">The sequence shown here is derived from an EMBL/GenBank/DDBJ whole genome shotgun (WGS) entry which is preliminary data.</text>
</comment>
<evidence type="ECO:0000256" key="7">
    <source>
        <dbReference type="ARBA" id="ARBA00022989"/>
    </source>
</evidence>
<organism evidence="12 13">
    <name type="scientific">Vibrio hippocampi</name>
    <dbReference type="NCBI Taxonomy" id="654686"/>
    <lineage>
        <taxon>Bacteria</taxon>
        <taxon>Pseudomonadati</taxon>
        <taxon>Pseudomonadota</taxon>
        <taxon>Gammaproteobacteria</taxon>
        <taxon>Vibrionales</taxon>
        <taxon>Vibrionaceae</taxon>
        <taxon>Vibrio</taxon>
    </lineage>
</organism>
<dbReference type="RefSeq" id="WP_237483636.1">
    <property type="nucleotide sequence ID" value="NZ_CAKLCM010000002.1"/>
</dbReference>
<keyword evidence="13" id="KW-1185">Reference proteome</keyword>
<dbReference type="InterPro" id="IPR022346">
    <property type="entry name" value="T2SS_GspH"/>
</dbReference>
<keyword evidence="8" id="KW-0472">Membrane</keyword>
<sequence>MMHGFSLIELLVCLAIMSILALYSSPHLSQQKHSHQLTGAAEQIYTLLNQSQALSIAHNKALWLHFEGLPDVTGKAEWKLWLTDQHELGSSEQTIFYQQDSELFLGIAVQSNHGNQRIKFDPVSGMVRSSGTITLSNLQGQINIKTHSASGRIIICSELVSLSGLGVC</sequence>
<evidence type="ECO:0000259" key="11">
    <source>
        <dbReference type="Pfam" id="PF12019"/>
    </source>
</evidence>
<feature type="domain" description="General secretion pathway GspH" evidence="11">
    <location>
        <begin position="40"/>
        <end position="142"/>
    </location>
</feature>
<evidence type="ECO:0000256" key="8">
    <source>
        <dbReference type="ARBA" id="ARBA00023136"/>
    </source>
</evidence>
<comment type="similarity">
    <text evidence="9">Belongs to the GSP H family.</text>
</comment>
<protein>
    <recommendedName>
        <fullName evidence="2">Type II secretion system protein H</fullName>
    </recommendedName>
    <alternativeName>
        <fullName evidence="10">General secretion pathway protein H</fullName>
    </alternativeName>
</protein>
<keyword evidence="3" id="KW-1003">Cell membrane</keyword>
<evidence type="ECO:0000256" key="5">
    <source>
        <dbReference type="ARBA" id="ARBA00022519"/>
    </source>
</evidence>
<evidence type="ECO:0000313" key="12">
    <source>
        <dbReference type="EMBL" id="CAH0524922.1"/>
    </source>
</evidence>
<dbReference type="Pfam" id="PF12019">
    <property type="entry name" value="GspH"/>
    <property type="match status" value="1"/>
</dbReference>
<dbReference type="EMBL" id="CAKLCM010000002">
    <property type="protein sequence ID" value="CAH0524922.1"/>
    <property type="molecule type" value="Genomic_DNA"/>
</dbReference>
<evidence type="ECO:0000256" key="10">
    <source>
        <dbReference type="ARBA" id="ARBA00030775"/>
    </source>
</evidence>
<evidence type="ECO:0000256" key="2">
    <source>
        <dbReference type="ARBA" id="ARBA00021549"/>
    </source>
</evidence>